<protein>
    <submittedName>
        <fullName evidence="2">Uncharacterized protein</fullName>
    </submittedName>
</protein>
<reference evidence="2" key="1">
    <citation type="submission" date="2021-01" db="EMBL/GenBank/DDBJ databases">
        <authorList>
            <person name="Corre E."/>
            <person name="Pelletier E."/>
            <person name="Niang G."/>
            <person name="Scheremetjew M."/>
            <person name="Finn R."/>
            <person name="Kale V."/>
            <person name="Holt S."/>
            <person name="Cochrane G."/>
            <person name="Meng A."/>
            <person name="Brown T."/>
            <person name="Cohen L."/>
        </authorList>
    </citation>
    <scope>NUCLEOTIDE SEQUENCE</scope>
    <source>
        <strain evidence="2">CCMP644</strain>
    </source>
</reference>
<feature type="compositionally biased region" description="Polar residues" evidence="1">
    <location>
        <begin position="17"/>
        <end position="27"/>
    </location>
</feature>
<evidence type="ECO:0000256" key="1">
    <source>
        <dbReference type="SAM" id="MobiDB-lite"/>
    </source>
</evidence>
<sequence>MKRSFSLKELQSAIDDQASNASRQSVGGTHDVGSIHTEHRQPEGPMEALAKTLMRRSKSMTSFSEQTSEQMARDGVSAGDMVLPSLNTLLNMQAATRDPSQVVEETKRGRGESGKFVGTGMDSPQLSHAIMNDEETLGAASALMQLSSSPSASTRSPILEKTSSPRQRSKPIPVSSTSPSQAASILQHSGSPTQAELTLLPPAGLLPPLRHLLGGIAMQQSPQQPQHAMHMQAQAQAAAIGAAVAAGAGSPLQHQGLAAMQEAATAWQQQVQDVA</sequence>
<feature type="compositionally biased region" description="Polar residues" evidence="1">
    <location>
        <begin position="59"/>
        <end position="70"/>
    </location>
</feature>
<gene>
    <name evidence="2" type="ORF">HAND00432_LOCUS2364</name>
</gene>
<feature type="non-terminal residue" evidence="2">
    <location>
        <position position="275"/>
    </location>
</feature>
<feature type="compositionally biased region" description="Polar residues" evidence="1">
    <location>
        <begin position="174"/>
        <end position="196"/>
    </location>
</feature>
<feature type="region of interest" description="Disordered" evidence="1">
    <location>
        <begin position="96"/>
        <end position="125"/>
    </location>
</feature>
<feature type="compositionally biased region" description="Low complexity" evidence="1">
    <location>
        <begin position="147"/>
        <end position="156"/>
    </location>
</feature>
<accession>A0A6U4S9S2</accession>
<organism evidence="2">
    <name type="scientific">Hemiselmis andersenii</name>
    <name type="common">Cryptophyte alga</name>
    <dbReference type="NCBI Taxonomy" id="464988"/>
    <lineage>
        <taxon>Eukaryota</taxon>
        <taxon>Cryptophyceae</taxon>
        <taxon>Cryptomonadales</taxon>
        <taxon>Hemiselmidaceae</taxon>
        <taxon>Hemiselmis</taxon>
    </lineage>
</organism>
<evidence type="ECO:0000313" key="2">
    <source>
        <dbReference type="EMBL" id="CAD8947846.1"/>
    </source>
</evidence>
<feature type="region of interest" description="Disordered" evidence="1">
    <location>
        <begin position="1"/>
        <end position="75"/>
    </location>
</feature>
<feature type="region of interest" description="Disordered" evidence="1">
    <location>
        <begin position="145"/>
        <end position="199"/>
    </location>
</feature>
<feature type="compositionally biased region" description="Basic and acidic residues" evidence="1">
    <location>
        <begin position="104"/>
        <end position="113"/>
    </location>
</feature>
<name>A0A6U4S9S2_HEMAN</name>
<dbReference type="AlphaFoldDB" id="A0A6U4S9S2"/>
<dbReference type="EMBL" id="HBFX01003727">
    <property type="protein sequence ID" value="CAD8947846.1"/>
    <property type="molecule type" value="Transcribed_RNA"/>
</dbReference>
<proteinExistence type="predicted"/>